<evidence type="ECO:0000256" key="1">
    <source>
        <dbReference type="ARBA" id="ARBA00023015"/>
    </source>
</evidence>
<dbReference type="GO" id="GO:0000976">
    <property type="term" value="F:transcription cis-regulatory region binding"/>
    <property type="evidence" value="ECO:0007669"/>
    <property type="project" value="TreeGrafter"/>
</dbReference>
<proteinExistence type="predicted"/>
<evidence type="ECO:0000313" key="7">
    <source>
        <dbReference type="EMBL" id="SSW65995.1"/>
    </source>
</evidence>
<protein>
    <submittedName>
        <fullName evidence="7">HTH-type transcriptional regulator BetI</fullName>
    </submittedName>
</protein>
<dbReference type="InterPro" id="IPR050109">
    <property type="entry name" value="HTH-type_TetR-like_transc_reg"/>
</dbReference>
<dbReference type="Proteomes" id="UP000289465">
    <property type="component" value="Unassembled WGS sequence"/>
</dbReference>
<dbReference type="Pfam" id="PF17939">
    <property type="entry name" value="TetR_C_30"/>
    <property type="match status" value="1"/>
</dbReference>
<evidence type="ECO:0000256" key="5">
    <source>
        <dbReference type="SAM" id="MobiDB-lite"/>
    </source>
</evidence>
<evidence type="ECO:0000256" key="3">
    <source>
        <dbReference type="ARBA" id="ARBA00023163"/>
    </source>
</evidence>
<dbReference type="RefSeq" id="WP_129240627.1">
    <property type="nucleotide sequence ID" value="NZ_UFQC01000008.1"/>
</dbReference>
<feature type="region of interest" description="Disordered" evidence="5">
    <location>
        <begin position="1"/>
        <end position="26"/>
    </location>
</feature>
<dbReference type="InterPro" id="IPR036271">
    <property type="entry name" value="Tet_transcr_reg_TetR-rel_C_sf"/>
</dbReference>
<dbReference type="EMBL" id="UFQC01000008">
    <property type="protein sequence ID" value="SSW65995.1"/>
    <property type="molecule type" value="Genomic_DNA"/>
</dbReference>
<evidence type="ECO:0000256" key="4">
    <source>
        <dbReference type="PROSITE-ProRule" id="PRU00335"/>
    </source>
</evidence>
<dbReference type="InterPro" id="IPR001647">
    <property type="entry name" value="HTH_TetR"/>
</dbReference>
<evidence type="ECO:0000259" key="6">
    <source>
        <dbReference type="PROSITE" id="PS50977"/>
    </source>
</evidence>
<dbReference type="Pfam" id="PF00440">
    <property type="entry name" value="TetR_N"/>
    <property type="match status" value="1"/>
</dbReference>
<feature type="domain" description="HTH tetR-type" evidence="6">
    <location>
        <begin position="26"/>
        <end position="87"/>
    </location>
</feature>
<organism evidence="7 8">
    <name type="scientific">Achromobacter veterisilvae</name>
    <dbReference type="NCBI Taxonomy" id="2069367"/>
    <lineage>
        <taxon>Bacteria</taxon>
        <taxon>Pseudomonadati</taxon>
        <taxon>Pseudomonadota</taxon>
        <taxon>Betaproteobacteria</taxon>
        <taxon>Burkholderiales</taxon>
        <taxon>Alcaligenaceae</taxon>
        <taxon>Achromobacter</taxon>
    </lineage>
</organism>
<keyword evidence="3" id="KW-0804">Transcription</keyword>
<evidence type="ECO:0000313" key="8">
    <source>
        <dbReference type="Proteomes" id="UP000289465"/>
    </source>
</evidence>
<sequence length="249" mass="27596">MPMPASSSSAPPKAKRSPRGSAQAGTENVDALLETAQRLFAERGIDAVSMREISREAGHRNNSALQYHFGTKEDLLQAILDAGMREVNVLRNDHIDRLFATRRHTELRALVEALVWPLAAKLQTKKRNTYNRFLAASQTHPDIDLRPSPGETDRGFRRLYELVENALPQIPASVVQQRWLASISFMVFALGDYERMSARRSKSERAFDVHRAIENLIDMLTGALAAPVSPQVLQRSAAVAETAPGESGN</sequence>
<dbReference type="AlphaFoldDB" id="A0A446CDT0"/>
<dbReference type="SUPFAM" id="SSF46689">
    <property type="entry name" value="Homeodomain-like"/>
    <property type="match status" value="1"/>
</dbReference>
<name>A0A446CDT0_9BURK</name>
<dbReference type="GO" id="GO:0003700">
    <property type="term" value="F:DNA-binding transcription factor activity"/>
    <property type="evidence" value="ECO:0007669"/>
    <property type="project" value="TreeGrafter"/>
</dbReference>
<dbReference type="OrthoDB" id="6684185at2"/>
<dbReference type="InterPro" id="IPR041586">
    <property type="entry name" value="PsrA_TetR_C"/>
</dbReference>
<feature type="compositionally biased region" description="Low complexity" evidence="5">
    <location>
        <begin position="1"/>
        <end position="12"/>
    </location>
</feature>
<dbReference type="PANTHER" id="PTHR30055:SF234">
    <property type="entry name" value="HTH-TYPE TRANSCRIPTIONAL REGULATOR BETI"/>
    <property type="match status" value="1"/>
</dbReference>
<dbReference type="PANTHER" id="PTHR30055">
    <property type="entry name" value="HTH-TYPE TRANSCRIPTIONAL REGULATOR RUTR"/>
    <property type="match status" value="1"/>
</dbReference>
<evidence type="ECO:0000256" key="2">
    <source>
        <dbReference type="ARBA" id="ARBA00023125"/>
    </source>
</evidence>
<keyword evidence="2 4" id="KW-0238">DNA-binding</keyword>
<comment type="caution">
    <text evidence="4">Lacks conserved residue(s) required for the propagation of feature annotation.</text>
</comment>
<dbReference type="InterPro" id="IPR009057">
    <property type="entry name" value="Homeodomain-like_sf"/>
</dbReference>
<dbReference type="PROSITE" id="PS50977">
    <property type="entry name" value="HTH_TETR_2"/>
    <property type="match status" value="1"/>
</dbReference>
<dbReference type="SUPFAM" id="SSF48498">
    <property type="entry name" value="Tetracyclin repressor-like, C-terminal domain"/>
    <property type="match status" value="1"/>
</dbReference>
<dbReference type="Gene3D" id="1.10.357.10">
    <property type="entry name" value="Tetracycline Repressor, domain 2"/>
    <property type="match status" value="1"/>
</dbReference>
<gene>
    <name evidence="7" type="primary">betI_1</name>
    <name evidence="7" type="ORF">AVE30378_01930</name>
</gene>
<accession>A0A446CDT0</accession>
<reference evidence="7 8" key="1">
    <citation type="submission" date="2018-07" db="EMBL/GenBank/DDBJ databases">
        <authorList>
            <person name="Peeters C."/>
        </authorList>
    </citation>
    <scope>NUCLEOTIDE SEQUENCE [LARGE SCALE GENOMIC DNA]</scope>
    <source>
        <strain evidence="7 8">LMG 30378</strain>
    </source>
</reference>
<keyword evidence="1" id="KW-0805">Transcription regulation</keyword>